<dbReference type="GO" id="GO:0099518">
    <property type="term" value="P:vesicle cytoskeletal trafficking"/>
    <property type="evidence" value="ECO:0007669"/>
    <property type="project" value="TreeGrafter"/>
</dbReference>
<dbReference type="EMBL" id="KV946115">
    <property type="protein sequence ID" value="PIO25250.1"/>
    <property type="molecule type" value="Genomic_DNA"/>
</dbReference>
<feature type="region of interest" description="Disordered" evidence="1">
    <location>
        <begin position="146"/>
        <end position="176"/>
    </location>
</feature>
<organism evidence="2">
    <name type="scientific">Aquarana catesbeiana</name>
    <name type="common">American bullfrog</name>
    <name type="synonym">Rana catesbeiana</name>
    <dbReference type="NCBI Taxonomy" id="8400"/>
    <lineage>
        <taxon>Eukaryota</taxon>
        <taxon>Metazoa</taxon>
        <taxon>Chordata</taxon>
        <taxon>Craniata</taxon>
        <taxon>Vertebrata</taxon>
        <taxon>Euteleostomi</taxon>
        <taxon>Amphibia</taxon>
        <taxon>Batrachia</taxon>
        <taxon>Anura</taxon>
        <taxon>Neobatrachia</taxon>
        <taxon>Ranoidea</taxon>
        <taxon>Ranidae</taxon>
        <taxon>Aquarana</taxon>
    </lineage>
</organism>
<dbReference type="Gene3D" id="1.10.287.1490">
    <property type="match status" value="1"/>
</dbReference>
<dbReference type="GO" id="GO:0005802">
    <property type="term" value="C:trans-Golgi network"/>
    <property type="evidence" value="ECO:0007669"/>
    <property type="project" value="TreeGrafter"/>
</dbReference>
<dbReference type="PANTHER" id="PTHR18911:SF5">
    <property type="entry name" value="COILED-COIL DOMAIN-CONTAINING PROTEIN 186"/>
    <property type="match status" value="1"/>
</dbReference>
<dbReference type="GO" id="GO:0031267">
    <property type="term" value="F:small GTPase binding"/>
    <property type="evidence" value="ECO:0007669"/>
    <property type="project" value="TreeGrafter"/>
</dbReference>
<sequence length="176" mass="20095">MNSLNSLISDLQRDIEGSRMRESELLGFTEKLTSKNAQIQSENNSLQSQLDKLTYSESELRSQLEQFQHSNTELEERLKAERTLREQEVTALQTDLKSQRSLVASLNTRIEELNNELAAQRRKHAVNLKDLTKQLQQARKRMEQMENGNYEKEVSSMGSRSSSSGKGAALRLNVIP</sequence>
<reference evidence="2" key="1">
    <citation type="submission" date="2017-08" db="EMBL/GenBank/DDBJ databases">
        <title>Assembly of the North American Bullfrog Genome.</title>
        <authorList>
            <person name="Warren R.L."/>
            <person name="Vandervalk B.P."/>
            <person name="Kucuk E."/>
            <person name="Birol I."/>
            <person name="Helbing C."/>
            <person name="Pandoh P."/>
            <person name="Behsaz B."/>
            <person name="Mohamadi H."/>
            <person name="Chu J."/>
            <person name="Jackman S."/>
            <person name="Hammond S.A."/>
            <person name="Veldhoen N."/>
            <person name="Kirk H."/>
            <person name="Zhao Y."/>
            <person name="Coope R."/>
            <person name="Pleasance S."/>
            <person name="Moore R."/>
            <person name="Holt R."/>
        </authorList>
    </citation>
    <scope>NUCLEOTIDE SEQUENCE</scope>
    <source>
        <strain evidence="2">Bruno</strain>
        <tissue evidence="2">Liver</tissue>
    </source>
</reference>
<evidence type="ECO:0000256" key="1">
    <source>
        <dbReference type="SAM" id="MobiDB-lite"/>
    </source>
</evidence>
<feature type="compositionally biased region" description="Low complexity" evidence="1">
    <location>
        <begin position="155"/>
        <end position="167"/>
    </location>
</feature>
<protein>
    <submittedName>
        <fullName evidence="2">Uncharacterized protein</fullName>
    </submittedName>
</protein>
<gene>
    <name evidence="2" type="ORF">AB205_0028760</name>
</gene>
<dbReference type="OrthoDB" id="5583482at2759"/>
<dbReference type="PANTHER" id="PTHR18911">
    <property type="entry name" value="CTCL TUMOR ANTIGEN HD-CL-01"/>
    <property type="match status" value="1"/>
</dbReference>
<accession>A0A2G9RBH9</accession>
<evidence type="ECO:0000313" key="2">
    <source>
        <dbReference type="EMBL" id="PIO25250.1"/>
    </source>
</evidence>
<name>A0A2G9RBH9_AQUCT</name>
<dbReference type="AlphaFoldDB" id="A0A2G9RBH9"/>
<dbReference type="InterPro" id="IPR038830">
    <property type="entry name" value="CCDC186"/>
</dbReference>
<proteinExistence type="predicted"/>